<gene>
    <name evidence="1" type="ORF">ACFOSB_10355</name>
</gene>
<dbReference type="InterPro" id="IPR029069">
    <property type="entry name" value="HotDog_dom_sf"/>
</dbReference>
<sequence length="170" mass="17795">MSEPLSAAQTEARRLPVPAVAAIQHALHAIPMNATVGVRITDVGVGWATGECADTPPFRNHLGTIHAGAQFLLAEAVSGAAFAGVFAAQLGQAVPLIEKLDTHYVGRAVGNVTARAEIDPGTLADAHTAFAAEGRARLTVTVVVLDGEHKDVMRATAQWYLRLMPSTRGN</sequence>
<dbReference type="InterPro" id="IPR027961">
    <property type="entry name" value="DUF4442"/>
</dbReference>
<organism evidence="1 2">
    <name type="scientific">Deinococcus rufus</name>
    <dbReference type="NCBI Taxonomy" id="2136097"/>
    <lineage>
        <taxon>Bacteria</taxon>
        <taxon>Thermotogati</taxon>
        <taxon>Deinococcota</taxon>
        <taxon>Deinococci</taxon>
        <taxon>Deinococcales</taxon>
        <taxon>Deinococcaceae</taxon>
        <taxon>Deinococcus</taxon>
    </lineage>
</organism>
<dbReference type="EMBL" id="JBHRZG010000010">
    <property type="protein sequence ID" value="MFC3833260.1"/>
    <property type="molecule type" value="Genomic_DNA"/>
</dbReference>
<name>A0ABV7ZAJ5_9DEIO</name>
<evidence type="ECO:0000313" key="2">
    <source>
        <dbReference type="Proteomes" id="UP001595803"/>
    </source>
</evidence>
<dbReference type="Proteomes" id="UP001595803">
    <property type="component" value="Unassembled WGS sequence"/>
</dbReference>
<keyword evidence="2" id="KW-1185">Reference proteome</keyword>
<dbReference type="Gene3D" id="3.10.129.10">
    <property type="entry name" value="Hotdog Thioesterase"/>
    <property type="match status" value="1"/>
</dbReference>
<dbReference type="SUPFAM" id="SSF54637">
    <property type="entry name" value="Thioesterase/thiol ester dehydrase-isomerase"/>
    <property type="match status" value="1"/>
</dbReference>
<evidence type="ECO:0000313" key="1">
    <source>
        <dbReference type="EMBL" id="MFC3833260.1"/>
    </source>
</evidence>
<dbReference type="RefSeq" id="WP_322472681.1">
    <property type="nucleotide sequence ID" value="NZ_JBHRZG010000010.1"/>
</dbReference>
<proteinExistence type="predicted"/>
<protein>
    <submittedName>
        <fullName evidence="1">DUF4442 domain-containing protein</fullName>
    </submittedName>
</protein>
<reference evidence="2" key="1">
    <citation type="journal article" date="2019" name="Int. J. Syst. Evol. Microbiol.">
        <title>The Global Catalogue of Microorganisms (GCM) 10K type strain sequencing project: providing services to taxonomists for standard genome sequencing and annotation.</title>
        <authorList>
            <consortium name="The Broad Institute Genomics Platform"/>
            <consortium name="The Broad Institute Genome Sequencing Center for Infectious Disease"/>
            <person name="Wu L."/>
            <person name="Ma J."/>
        </authorList>
    </citation>
    <scope>NUCLEOTIDE SEQUENCE [LARGE SCALE GENOMIC DNA]</scope>
    <source>
        <strain evidence="2">CCTCC AB 2017081</strain>
    </source>
</reference>
<comment type="caution">
    <text evidence="1">The sequence shown here is derived from an EMBL/GenBank/DDBJ whole genome shotgun (WGS) entry which is preliminary data.</text>
</comment>
<accession>A0ABV7ZAJ5</accession>
<dbReference type="Pfam" id="PF14539">
    <property type="entry name" value="DUF4442"/>
    <property type="match status" value="1"/>
</dbReference>